<name>A0A0E9QZ67_ANGAN</name>
<evidence type="ECO:0008006" key="3">
    <source>
        <dbReference type="Google" id="ProtNLM"/>
    </source>
</evidence>
<keyword evidence="1" id="KW-0732">Signal</keyword>
<protein>
    <recommendedName>
        <fullName evidence="3">Secreted protein</fullName>
    </recommendedName>
</protein>
<evidence type="ECO:0000256" key="1">
    <source>
        <dbReference type="SAM" id="SignalP"/>
    </source>
</evidence>
<dbReference type="EMBL" id="GBXM01087042">
    <property type="protein sequence ID" value="JAH21535.1"/>
    <property type="molecule type" value="Transcribed_RNA"/>
</dbReference>
<accession>A0A0E9QZ67</accession>
<sequence length="64" mass="7674">MCTFMMSWRQLLFFRFTLAYQDWAVNTGDPLKCISSIRRICRVFSLSRVRPFLSSRMNLFICVL</sequence>
<proteinExistence type="predicted"/>
<evidence type="ECO:0000313" key="2">
    <source>
        <dbReference type="EMBL" id="JAH21535.1"/>
    </source>
</evidence>
<organism evidence="2">
    <name type="scientific">Anguilla anguilla</name>
    <name type="common">European freshwater eel</name>
    <name type="synonym">Muraena anguilla</name>
    <dbReference type="NCBI Taxonomy" id="7936"/>
    <lineage>
        <taxon>Eukaryota</taxon>
        <taxon>Metazoa</taxon>
        <taxon>Chordata</taxon>
        <taxon>Craniata</taxon>
        <taxon>Vertebrata</taxon>
        <taxon>Euteleostomi</taxon>
        <taxon>Actinopterygii</taxon>
        <taxon>Neopterygii</taxon>
        <taxon>Teleostei</taxon>
        <taxon>Anguilliformes</taxon>
        <taxon>Anguillidae</taxon>
        <taxon>Anguilla</taxon>
    </lineage>
</organism>
<feature type="chain" id="PRO_5002432121" description="Secreted protein" evidence="1">
    <location>
        <begin position="20"/>
        <end position="64"/>
    </location>
</feature>
<reference evidence="2" key="2">
    <citation type="journal article" date="2015" name="Fish Shellfish Immunol.">
        <title>Early steps in the European eel (Anguilla anguilla)-Vibrio vulnificus interaction in the gills: Role of the RtxA13 toxin.</title>
        <authorList>
            <person name="Callol A."/>
            <person name="Pajuelo D."/>
            <person name="Ebbesson L."/>
            <person name="Teles M."/>
            <person name="MacKenzie S."/>
            <person name="Amaro C."/>
        </authorList>
    </citation>
    <scope>NUCLEOTIDE SEQUENCE</scope>
</reference>
<feature type="signal peptide" evidence="1">
    <location>
        <begin position="1"/>
        <end position="19"/>
    </location>
</feature>
<dbReference type="AlphaFoldDB" id="A0A0E9QZ67"/>
<reference evidence="2" key="1">
    <citation type="submission" date="2014-11" db="EMBL/GenBank/DDBJ databases">
        <authorList>
            <person name="Amaro Gonzalez C."/>
        </authorList>
    </citation>
    <scope>NUCLEOTIDE SEQUENCE</scope>
</reference>